<accession>A0A7S3CBL3</accession>
<dbReference type="InterPro" id="IPR035420">
    <property type="entry name" value="Spt6_SH2"/>
</dbReference>
<keyword evidence="10" id="KW-1185">Reference proteome</keyword>
<dbReference type="InterPro" id="IPR023323">
    <property type="entry name" value="Tex-like_dom_sf"/>
</dbReference>
<feature type="domain" description="Spt6 SH2" evidence="6">
    <location>
        <begin position="1369"/>
        <end position="1575"/>
    </location>
</feature>
<reference evidence="9 10" key="2">
    <citation type="submission" date="2024-03" db="EMBL/GenBank/DDBJ databases">
        <title>Complete genome sequence of the green alga Chloropicon roscoffensis RCC1871.</title>
        <authorList>
            <person name="Lemieux C."/>
            <person name="Pombert J.-F."/>
            <person name="Otis C."/>
            <person name="Turmel M."/>
        </authorList>
    </citation>
    <scope>NUCLEOTIDE SEQUENCE [LARGE SCALE GENOMIC DNA]</scope>
    <source>
        <strain evidence="9 10">RCC1871</strain>
    </source>
</reference>
<dbReference type="EMBL" id="HBHZ01006144">
    <property type="protein sequence ID" value="CAE0191677.1"/>
    <property type="molecule type" value="Transcribed_RNA"/>
</dbReference>
<evidence type="ECO:0000256" key="5">
    <source>
        <dbReference type="SAM" id="MobiDB-lite"/>
    </source>
</evidence>
<dbReference type="Pfam" id="PF14635">
    <property type="entry name" value="HHH_7"/>
    <property type="match status" value="1"/>
</dbReference>
<dbReference type="InterPro" id="IPR042066">
    <property type="entry name" value="Spt6_death-like"/>
</dbReference>
<dbReference type="InterPro" id="IPR010994">
    <property type="entry name" value="RuvA_2-like"/>
</dbReference>
<dbReference type="GO" id="GO:0042393">
    <property type="term" value="F:histone binding"/>
    <property type="evidence" value="ECO:0007669"/>
    <property type="project" value="TreeGrafter"/>
</dbReference>
<evidence type="ECO:0000313" key="9">
    <source>
        <dbReference type="EMBL" id="WZN62580.1"/>
    </source>
</evidence>
<feature type="compositionally biased region" description="Low complexity" evidence="5">
    <location>
        <begin position="1666"/>
        <end position="1690"/>
    </location>
</feature>
<dbReference type="Gene3D" id="3.30.505.10">
    <property type="entry name" value="SH2 domain"/>
    <property type="match status" value="2"/>
</dbReference>
<dbReference type="InterPro" id="IPR017072">
    <property type="entry name" value="TF_Spt6"/>
</dbReference>
<dbReference type="PANTHER" id="PTHR10145:SF6">
    <property type="entry name" value="TRANSCRIPTION ELONGATION FACTOR SPT6"/>
    <property type="match status" value="1"/>
</dbReference>
<reference evidence="8" key="1">
    <citation type="submission" date="2021-01" db="EMBL/GenBank/DDBJ databases">
        <authorList>
            <person name="Corre E."/>
            <person name="Pelletier E."/>
            <person name="Niang G."/>
            <person name="Scheremetjew M."/>
            <person name="Finn R."/>
            <person name="Kale V."/>
            <person name="Holt S."/>
            <person name="Cochrane G."/>
            <person name="Meng A."/>
            <person name="Brown T."/>
            <person name="Cohen L."/>
        </authorList>
    </citation>
    <scope>NUCLEOTIDE SEQUENCE</scope>
    <source>
        <strain evidence="8">RCC1871</strain>
    </source>
</reference>
<dbReference type="Pfam" id="PF14633">
    <property type="entry name" value="SH2_2"/>
    <property type="match status" value="1"/>
</dbReference>
<dbReference type="SUPFAM" id="SSF53098">
    <property type="entry name" value="Ribonuclease H-like"/>
    <property type="match status" value="1"/>
</dbReference>
<keyword evidence="4" id="KW-0539">Nucleus</keyword>
<evidence type="ECO:0000259" key="7">
    <source>
        <dbReference type="Pfam" id="PF14635"/>
    </source>
</evidence>
<feature type="compositionally biased region" description="Basic and acidic residues" evidence="5">
    <location>
        <begin position="161"/>
        <end position="173"/>
    </location>
</feature>
<sequence>MSDAEGKQATADAPEEPEEQTAAPSPAKDRDELMDDLNDSSDSEEVGARSKRRQKAGGAAALFEEEADESDDDSDGDDDDDDDEMDAEADPTMEGFLASSEEDEGEKSDDSAGSDDEGEDSDSDADEEDLEIAGKKKKRKKRRLVKAGEASTPAPAGMTEEELKAKLFGRADLEDLEDEDVKDPAAREAVAMEEEEEDFDSQSSEEDEFRDFIDDTDALKQRVVTDDMDDEQKRIAVEKEEERIKRQRQKQRRRQKLRARTAGVSVRSHKDLQGMWLDCDDLVRRYEEMKIERIEVGREGTRAAASAEQETKIDPAILEANFFTDEDERIRQVDVPERLQLDGAHALQLSPAEISEQCQWICDQLVGAHLFNTDENLYTEIIDGALTEVESPDSASELHQKLGRRFLSKRPENASSVAYDDIQQEGLKESLASVVRLILEKKLEVPFIAMYRKDHCGALLCLREEDAPRVLGSDDLYELFEMGLSFSEDSVVCERLRRWDLLWKVYFLSIEWCGHLRRSKKRLQAYRALKRAAEEAGEEQVASGIDSCVELLEGKNFAAQVIDDADAKFKIFQSVMQNTDTSRTSGASKRPGRTQQLSQWMRTVPSALLEAMCITPAQLAENLAEGVQEHKPKEYELGPLEWVEKELGYEGDSETLCSTAVKIMAVEIAAEPGVRTMVRQTYRNNVVVTTKPVKKGSEIRDPMHKYCAVSYLENKPISSFKHAEWLYVMAAEREGLIEVTIKMSNQDVEEHIDSVMKTCFLAKPENHDWDWYRKKILHQTIYDHLLPAMKLEVRNALTHEAKGYLSQVLSDKMWELLSVAPWKFDLSGAEGDSGEKYIMSCVWGPAKDSSQGFPTTLVMLDPEGNLIDFLELTAFSGKLAWSERTNVNIMQDIGSRAAAENVMRFIINHKPQIIALGSGSVECVKLKNILEIIVAEVLVNHTQEMKGAVESGDIPVILSSQVIPHLWSTSEAATEEIVQATETVREAVALGRMFIDPLPVAASLFSHRKEIVGLNLHEAQQFLTQDEQIAAMERAMVTIVNQVGVDLVEIVRHPWKAFTLPFVAGLGLRKAAILVDAIKKKGGLLDGRQQLGELLGPRVYENACAVLRFQKDKLAFDGDVLDCTRIHPESYEAVHKLAVEILPEADSANEAIESLMDGTNYIKSYAVNKNIDKFHFKDFAETSRENLTALIDYSRELKIPFADIRDPWSLPSTMEEFLLVSGEVKDMIKPGRVCNARVVYNRSLYERWPPMEMDDPRGVRNLKVVELDCGMMAILPPENQVFNSRLERNETCSVRIMRIPTGRDNLTVKKRIYFKPGGPNMMDASPPKPIEVFNIEVSNAQKDLNNSERWEDEYCTLMGYKKITPDEEKDDSVKPKKGRLIKRPIKHVKFKNYDYEQTQTYMEKKGSGDYLFRPSTTGIGKLSLTIKLLSKPSILMNEQIEEDSKGDSKLTLSLSTPLRMKKTDNEEYEDLDEIISKFVEPLYSRVLDVKSHKKFLRGTKKEVSAQLKKQVEKGEYKYAKAAFSLDEQHPGYLRLSYLKPKQGSSPSHERIGLLPDAYRFRGQMFSDIEKLYREFISNPDPKGPGSKQQPRRMEPPVDPYGPPQGAYSGQYHDQYDGQYGSGQYGSGQYGQEGGYSGYGAQQQPPLPPPAYDGSGYPYGGQGQGYGEQQYRGGYQQGYDQQGYGQQGYAR</sequence>
<feature type="compositionally biased region" description="Basic residues" evidence="5">
    <location>
        <begin position="135"/>
        <end position="145"/>
    </location>
</feature>
<feature type="compositionally biased region" description="Acidic residues" evidence="5">
    <location>
        <begin position="100"/>
        <end position="131"/>
    </location>
</feature>
<dbReference type="CDD" id="cd09928">
    <property type="entry name" value="SH2_Cterm_SPT6_like"/>
    <property type="match status" value="1"/>
</dbReference>
<feature type="region of interest" description="Disordered" evidence="5">
    <location>
        <begin position="1575"/>
        <end position="1690"/>
    </location>
</feature>
<feature type="region of interest" description="Disordered" evidence="5">
    <location>
        <begin position="240"/>
        <end position="260"/>
    </location>
</feature>
<dbReference type="GO" id="GO:0003746">
    <property type="term" value="F:translation elongation factor activity"/>
    <property type="evidence" value="ECO:0007669"/>
    <property type="project" value="UniProtKB-KW"/>
</dbReference>
<dbReference type="SUPFAM" id="SSF47781">
    <property type="entry name" value="RuvA domain 2-like"/>
    <property type="match status" value="1"/>
</dbReference>
<dbReference type="InterPro" id="IPR035019">
    <property type="entry name" value="Spt6_SH2_N"/>
</dbReference>
<feature type="compositionally biased region" description="Gly residues" evidence="5">
    <location>
        <begin position="1656"/>
        <end position="1665"/>
    </location>
</feature>
<feature type="region of interest" description="Disordered" evidence="5">
    <location>
        <begin position="1"/>
        <end position="215"/>
    </location>
</feature>
<comment type="subcellular location">
    <subcellularLocation>
        <location evidence="1">Nucleus</location>
    </subcellularLocation>
</comment>
<gene>
    <name evidence="8" type="ORF">CROS1456_LOCUS4767</name>
    <name evidence="9" type="ORF">HKI87_06g41170</name>
</gene>
<dbReference type="Proteomes" id="UP001472866">
    <property type="component" value="Chromosome 06"/>
</dbReference>
<feature type="compositionally biased region" description="Acidic residues" evidence="5">
    <location>
        <begin position="63"/>
        <end position="91"/>
    </location>
</feature>
<dbReference type="InterPro" id="IPR035018">
    <property type="entry name" value="Spt6_SH2_C"/>
</dbReference>
<name>A0A7S3CBL3_9CHLO</name>
<dbReference type="Gene3D" id="1.10.10.2740">
    <property type="entry name" value="Spt6, Death-like domain"/>
    <property type="match status" value="1"/>
</dbReference>
<feature type="compositionally biased region" description="Low complexity" evidence="5">
    <location>
        <begin position="1607"/>
        <end position="1618"/>
    </location>
</feature>
<organism evidence="8">
    <name type="scientific">Chloropicon roscoffensis</name>
    <dbReference type="NCBI Taxonomy" id="1461544"/>
    <lineage>
        <taxon>Eukaryota</taxon>
        <taxon>Viridiplantae</taxon>
        <taxon>Chlorophyta</taxon>
        <taxon>Chloropicophyceae</taxon>
        <taxon>Chloropicales</taxon>
        <taxon>Chloropicaceae</taxon>
        <taxon>Chloropicon</taxon>
    </lineage>
</organism>
<dbReference type="GO" id="GO:0008023">
    <property type="term" value="C:transcription elongation factor complex"/>
    <property type="evidence" value="ECO:0007669"/>
    <property type="project" value="TreeGrafter"/>
</dbReference>
<evidence type="ECO:0000256" key="2">
    <source>
        <dbReference type="ARBA" id="ARBA00009253"/>
    </source>
</evidence>
<evidence type="ECO:0000259" key="6">
    <source>
        <dbReference type="Pfam" id="PF14633"/>
    </source>
</evidence>
<dbReference type="Gene3D" id="1.10.150.850">
    <property type="entry name" value="Spt6, helix-hairpin-helix domain"/>
    <property type="match status" value="1"/>
</dbReference>
<feature type="compositionally biased region" description="Basic residues" evidence="5">
    <location>
        <begin position="245"/>
        <end position="259"/>
    </location>
</feature>
<dbReference type="InterPro" id="IPR012337">
    <property type="entry name" value="RNaseH-like_sf"/>
</dbReference>
<evidence type="ECO:0000313" key="8">
    <source>
        <dbReference type="EMBL" id="CAE0191677.1"/>
    </source>
</evidence>
<evidence type="ECO:0000313" key="10">
    <source>
        <dbReference type="Proteomes" id="UP001472866"/>
    </source>
</evidence>
<dbReference type="SUPFAM" id="SSF158832">
    <property type="entry name" value="Tex N-terminal region-like"/>
    <property type="match status" value="1"/>
</dbReference>
<dbReference type="InterPro" id="IPR032706">
    <property type="entry name" value="Spt6_HHH"/>
</dbReference>
<dbReference type="Gene3D" id="3.30.420.140">
    <property type="entry name" value="YqgF/RNase H-like domain"/>
    <property type="match status" value="1"/>
</dbReference>
<feature type="compositionally biased region" description="Acidic residues" evidence="5">
    <location>
        <begin position="191"/>
        <end position="209"/>
    </location>
</feature>
<dbReference type="CDD" id="cd09918">
    <property type="entry name" value="SH2_Nterm_SPT6_like"/>
    <property type="match status" value="1"/>
</dbReference>
<dbReference type="EMBL" id="CP151506">
    <property type="protein sequence ID" value="WZN62580.1"/>
    <property type="molecule type" value="Genomic_DNA"/>
</dbReference>
<keyword evidence="3" id="KW-0804">Transcription</keyword>
<proteinExistence type="inferred from homology"/>
<evidence type="ECO:0000256" key="4">
    <source>
        <dbReference type="ARBA" id="ARBA00023242"/>
    </source>
</evidence>
<comment type="similarity">
    <text evidence="2">Belongs to the SPT6 family.</text>
</comment>
<dbReference type="GO" id="GO:0034728">
    <property type="term" value="P:nucleosome organization"/>
    <property type="evidence" value="ECO:0007669"/>
    <property type="project" value="TreeGrafter"/>
</dbReference>
<dbReference type="GO" id="GO:0031491">
    <property type="term" value="F:nucleosome binding"/>
    <property type="evidence" value="ECO:0007669"/>
    <property type="project" value="TreeGrafter"/>
</dbReference>
<feature type="compositionally biased region" description="Acidic residues" evidence="5">
    <location>
        <begin position="32"/>
        <end position="45"/>
    </location>
</feature>
<evidence type="ECO:0000256" key="1">
    <source>
        <dbReference type="ARBA" id="ARBA00004123"/>
    </source>
</evidence>
<dbReference type="PANTHER" id="PTHR10145">
    <property type="entry name" value="TRANSCRIPTION ELONGATION FACTOR SPT6"/>
    <property type="match status" value="1"/>
</dbReference>
<dbReference type="Gene3D" id="1.10.10.650">
    <property type="entry name" value="RuvA domain 2-like"/>
    <property type="match status" value="1"/>
</dbReference>
<keyword evidence="9" id="KW-0648">Protein biosynthesis</keyword>
<evidence type="ECO:0000256" key="3">
    <source>
        <dbReference type="ARBA" id="ARBA00023163"/>
    </source>
</evidence>
<keyword evidence="9" id="KW-0251">Elongation factor</keyword>
<feature type="domain" description="Transcription elongation factor Spt6 helix-hairpin-helix motif" evidence="7">
    <location>
        <begin position="1010"/>
        <end position="1107"/>
    </location>
</feature>
<dbReference type="InterPro" id="IPR036860">
    <property type="entry name" value="SH2_dom_sf"/>
</dbReference>
<dbReference type="Gene3D" id="1.10.3500.10">
    <property type="entry name" value="Tex N-terminal region-like"/>
    <property type="match status" value="1"/>
</dbReference>
<dbReference type="GO" id="GO:0140673">
    <property type="term" value="P:transcription elongation-coupled chromatin remodeling"/>
    <property type="evidence" value="ECO:0007669"/>
    <property type="project" value="InterPro"/>
</dbReference>
<dbReference type="InterPro" id="IPR023319">
    <property type="entry name" value="Tex-like_HTH_dom_sf"/>
</dbReference>
<protein>
    <submittedName>
        <fullName evidence="9">Transcription elongation factor Spt6</fullName>
    </submittedName>
</protein>
<dbReference type="InterPro" id="IPR037027">
    <property type="entry name" value="YqgF/RNaseH-like_dom_sf"/>
</dbReference>
<feature type="compositionally biased region" description="Gly residues" evidence="5">
    <location>
        <begin position="1619"/>
        <end position="1637"/>
    </location>
</feature>